<reference evidence="1 2" key="1">
    <citation type="submission" date="2020-02" db="EMBL/GenBank/DDBJ databases">
        <title>Draft genome sequence of Haematococcus lacustris strain NIES-144.</title>
        <authorList>
            <person name="Morimoto D."/>
            <person name="Nakagawa S."/>
            <person name="Yoshida T."/>
            <person name="Sawayama S."/>
        </authorList>
    </citation>
    <scope>NUCLEOTIDE SEQUENCE [LARGE SCALE GENOMIC DNA]</scope>
    <source>
        <strain evidence="1 2">NIES-144</strain>
    </source>
</reference>
<proteinExistence type="predicted"/>
<comment type="caution">
    <text evidence="1">The sequence shown here is derived from an EMBL/GenBank/DDBJ whole genome shotgun (WGS) entry which is preliminary data.</text>
</comment>
<evidence type="ECO:0000313" key="2">
    <source>
        <dbReference type="Proteomes" id="UP000485058"/>
    </source>
</evidence>
<sequence length="112" mass="11726">MHPVQTPLTKGATTIDWWGYQSASVAGMLPGLQLQPPGAAGLQLQPAGAAGLQLQPPAAASRCCWPPAAACWPAAAASRLSRGCFVNMHNTCSADGTEREMGHWLGRWWCGG</sequence>
<name>A0A6A0AGE7_HAELA</name>
<evidence type="ECO:0000313" key="1">
    <source>
        <dbReference type="EMBL" id="GFH31672.1"/>
    </source>
</evidence>
<dbReference type="Proteomes" id="UP000485058">
    <property type="component" value="Unassembled WGS sequence"/>
</dbReference>
<dbReference type="AlphaFoldDB" id="A0A6A0AGE7"/>
<organism evidence="1 2">
    <name type="scientific">Haematococcus lacustris</name>
    <name type="common">Green alga</name>
    <name type="synonym">Haematococcus pluvialis</name>
    <dbReference type="NCBI Taxonomy" id="44745"/>
    <lineage>
        <taxon>Eukaryota</taxon>
        <taxon>Viridiplantae</taxon>
        <taxon>Chlorophyta</taxon>
        <taxon>core chlorophytes</taxon>
        <taxon>Chlorophyceae</taxon>
        <taxon>CS clade</taxon>
        <taxon>Chlamydomonadales</taxon>
        <taxon>Haematococcaceae</taxon>
        <taxon>Haematococcus</taxon>
    </lineage>
</organism>
<keyword evidence="2" id="KW-1185">Reference proteome</keyword>
<dbReference type="EMBL" id="BLLF01005817">
    <property type="protein sequence ID" value="GFH31672.1"/>
    <property type="molecule type" value="Genomic_DNA"/>
</dbReference>
<accession>A0A6A0AGE7</accession>
<protein>
    <submittedName>
        <fullName evidence="1">Uncharacterized protein</fullName>
    </submittedName>
</protein>
<gene>
    <name evidence="1" type="ORF">HaLaN_30757</name>
</gene>